<dbReference type="SUPFAM" id="SSF89796">
    <property type="entry name" value="CoA-transferase family III (CaiB/BaiF)"/>
    <property type="match status" value="2"/>
</dbReference>
<dbReference type="Gene3D" id="3.30.1540.10">
    <property type="entry name" value="formyl-coa transferase, domain 3"/>
    <property type="match status" value="1"/>
</dbReference>
<dbReference type="PANTHER" id="PTHR48228">
    <property type="entry name" value="SUCCINYL-COA--D-CITRAMALATE COA-TRANSFERASE"/>
    <property type="match status" value="1"/>
</dbReference>
<protein>
    <recommendedName>
        <fullName evidence="2">Carnitine dehydratase</fullName>
    </recommendedName>
</protein>
<dbReference type="AlphaFoldDB" id="A0A382DTS2"/>
<dbReference type="InterPro" id="IPR050509">
    <property type="entry name" value="CoA-transferase_III"/>
</dbReference>
<proteinExistence type="predicted"/>
<accession>A0A382DTS2</accession>
<dbReference type="PANTHER" id="PTHR48228:SF4">
    <property type="entry name" value="BLR3030 PROTEIN"/>
    <property type="match status" value="1"/>
</dbReference>
<sequence length="469" mass="51364">MTSRSRTDSEKALHDIWAVAQLDSEALEWINMKGEEPALPSTYKTGVCAQSSIAAAGLAAADIWRHRTGETQAVSVNMKEAAIAFRSERYAELEGSPVRKAPDSIHGFYRCGDGGWIQIHSNYPNHRDGVVKALGCEASREEVAKKLANLKASTAEDMLTELALPAGMMRTPEEWSRHPQGLALSKLPLIDIERIGDGPPIEFRSGPQRPMEGVRVLEMTKVIAGPVIGRTLAEYGAEILWINGPHLDVIEALVLDMSRGKYPAELDLRYQNGRSKLRELAAKADVFIQGYRPGSIAARGFSPEDLSEIKPGIICVELSAFSHLGPWSHRRGFDSIVQTVSGIGYEGGKAAGLEGMIHLPCQALDHATGYLGAFGAMIALMHRAEEGGSWRVRVSLAQTGKWLTSLGRANHMDVTEIPREEIEAFLQSEHSPYGNISYTRPAAVLPQTPSFWEPVSSPFGTYEPKWRAE</sequence>
<dbReference type="InterPro" id="IPR044855">
    <property type="entry name" value="CoA-Trfase_III_dom3_sf"/>
</dbReference>
<dbReference type="InterPro" id="IPR023606">
    <property type="entry name" value="CoA-Trfase_III_dom_1_sf"/>
</dbReference>
<evidence type="ECO:0000313" key="1">
    <source>
        <dbReference type="EMBL" id="SVB41063.1"/>
    </source>
</evidence>
<name>A0A382DTS2_9ZZZZ</name>
<dbReference type="EMBL" id="UINC01040751">
    <property type="protein sequence ID" value="SVB41063.1"/>
    <property type="molecule type" value="Genomic_DNA"/>
</dbReference>
<evidence type="ECO:0008006" key="2">
    <source>
        <dbReference type="Google" id="ProtNLM"/>
    </source>
</evidence>
<dbReference type="Pfam" id="PF02515">
    <property type="entry name" value="CoA_transf_3"/>
    <property type="match status" value="2"/>
</dbReference>
<gene>
    <name evidence="1" type="ORF">METZ01_LOCUS193917</name>
</gene>
<dbReference type="Gene3D" id="3.40.50.10540">
    <property type="entry name" value="Crotonobetainyl-coa:carnitine coa-transferase, domain 1"/>
    <property type="match status" value="2"/>
</dbReference>
<organism evidence="1">
    <name type="scientific">marine metagenome</name>
    <dbReference type="NCBI Taxonomy" id="408172"/>
    <lineage>
        <taxon>unclassified sequences</taxon>
        <taxon>metagenomes</taxon>
        <taxon>ecological metagenomes</taxon>
    </lineage>
</organism>
<reference evidence="1" key="1">
    <citation type="submission" date="2018-05" db="EMBL/GenBank/DDBJ databases">
        <authorList>
            <person name="Lanie J.A."/>
            <person name="Ng W.-L."/>
            <person name="Kazmierczak K.M."/>
            <person name="Andrzejewski T.M."/>
            <person name="Davidsen T.M."/>
            <person name="Wayne K.J."/>
            <person name="Tettelin H."/>
            <person name="Glass J.I."/>
            <person name="Rusch D."/>
            <person name="Podicherti R."/>
            <person name="Tsui H.-C.T."/>
            <person name="Winkler M.E."/>
        </authorList>
    </citation>
    <scope>NUCLEOTIDE SEQUENCE</scope>
</reference>
<dbReference type="InterPro" id="IPR003673">
    <property type="entry name" value="CoA-Trfase_fam_III"/>
</dbReference>
<dbReference type="GO" id="GO:0003824">
    <property type="term" value="F:catalytic activity"/>
    <property type="evidence" value="ECO:0007669"/>
    <property type="project" value="InterPro"/>
</dbReference>